<protein>
    <submittedName>
        <fullName evidence="1">Uncharacterized protein</fullName>
    </submittedName>
</protein>
<keyword evidence="2" id="KW-1185">Reference proteome</keyword>
<sequence length="87" mass="9420">MEPLYSPPDQSVLDVWRAEVEEPALPPNILFDSTAVVRDQTVEAAAAAANGMSSSGPGLGSMDLEQWPNFITFSSCPSHKYSHLSNR</sequence>
<dbReference type="AlphaFoldDB" id="A0AAV4BVZ5"/>
<evidence type="ECO:0000313" key="2">
    <source>
        <dbReference type="Proteomes" id="UP000735302"/>
    </source>
</evidence>
<comment type="caution">
    <text evidence="1">The sequence shown here is derived from an EMBL/GenBank/DDBJ whole genome shotgun (WGS) entry which is preliminary data.</text>
</comment>
<reference evidence="1 2" key="1">
    <citation type="journal article" date="2021" name="Elife">
        <title>Chloroplast acquisition without the gene transfer in kleptoplastic sea slugs, Plakobranchus ocellatus.</title>
        <authorList>
            <person name="Maeda T."/>
            <person name="Takahashi S."/>
            <person name="Yoshida T."/>
            <person name="Shimamura S."/>
            <person name="Takaki Y."/>
            <person name="Nagai Y."/>
            <person name="Toyoda A."/>
            <person name="Suzuki Y."/>
            <person name="Arimoto A."/>
            <person name="Ishii H."/>
            <person name="Satoh N."/>
            <person name="Nishiyama T."/>
            <person name="Hasebe M."/>
            <person name="Maruyama T."/>
            <person name="Minagawa J."/>
            <person name="Obokata J."/>
            <person name="Shigenobu S."/>
        </authorList>
    </citation>
    <scope>NUCLEOTIDE SEQUENCE [LARGE SCALE GENOMIC DNA]</scope>
</reference>
<accession>A0AAV4BVZ5</accession>
<organism evidence="1 2">
    <name type="scientific">Plakobranchus ocellatus</name>
    <dbReference type="NCBI Taxonomy" id="259542"/>
    <lineage>
        <taxon>Eukaryota</taxon>
        <taxon>Metazoa</taxon>
        <taxon>Spiralia</taxon>
        <taxon>Lophotrochozoa</taxon>
        <taxon>Mollusca</taxon>
        <taxon>Gastropoda</taxon>
        <taxon>Heterobranchia</taxon>
        <taxon>Euthyneura</taxon>
        <taxon>Panpulmonata</taxon>
        <taxon>Sacoglossa</taxon>
        <taxon>Placobranchoidea</taxon>
        <taxon>Plakobranchidae</taxon>
        <taxon>Plakobranchus</taxon>
    </lineage>
</organism>
<dbReference type="EMBL" id="BLXT01005482">
    <property type="protein sequence ID" value="GFO22978.1"/>
    <property type="molecule type" value="Genomic_DNA"/>
</dbReference>
<evidence type="ECO:0000313" key="1">
    <source>
        <dbReference type="EMBL" id="GFO22978.1"/>
    </source>
</evidence>
<dbReference type="Proteomes" id="UP000735302">
    <property type="component" value="Unassembled WGS sequence"/>
</dbReference>
<proteinExistence type="predicted"/>
<name>A0AAV4BVZ5_9GAST</name>
<gene>
    <name evidence="1" type="ORF">PoB_004948300</name>
</gene>